<evidence type="ECO:0000259" key="5">
    <source>
        <dbReference type="Pfam" id="PF03544"/>
    </source>
</evidence>
<dbReference type="GO" id="GO:0016020">
    <property type="term" value="C:membrane"/>
    <property type="evidence" value="ECO:0007669"/>
    <property type="project" value="UniProtKB-SubCell"/>
</dbReference>
<dbReference type="Gene3D" id="3.30.1150.10">
    <property type="match status" value="1"/>
</dbReference>
<dbReference type="InterPro" id="IPR006260">
    <property type="entry name" value="TonB/TolA_C"/>
</dbReference>
<dbReference type="EMBL" id="JAGQDD010000004">
    <property type="protein sequence ID" value="MBQ0930602.1"/>
    <property type="molecule type" value="Genomic_DNA"/>
</dbReference>
<gene>
    <name evidence="6" type="ORF">KAK03_08880</name>
</gene>
<sequence length="203" mass="21758">MTPAWAAADKVSESAAHSQCEQQLRWGVTPRDPLPAIPAFRNSVCECVASEAPGLPQEGSAGERQAAQAALARRCYQRAQQALLSQPVPDTAVSAIGQVVPFFAANAEFRSALLVSTVCPRLDYPFVAVRAEAVGTTVVALKISSTGQLLGKYLVQSAGPSYGHKALDEAVITMLGQCKYEPARLNGQAVEGWTRIEYLWKLE</sequence>
<proteinExistence type="predicted"/>
<dbReference type="AlphaFoldDB" id="A0A941BF20"/>
<keyword evidence="4" id="KW-0472">Membrane</keyword>
<name>A0A941BF20_9BURK</name>
<dbReference type="InterPro" id="IPR037682">
    <property type="entry name" value="TonB_C"/>
</dbReference>
<dbReference type="SUPFAM" id="SSF74653">
    <property type="entry name" value="TolA/TonB C-terminal domain"/>
    <property type="match status" value="1"/>
</dbReference>
<dbReference type="Proteomes" id="UP000676246">
    <property type="component" value="Unassembled WGS sequence"/>
</dbReference>
<evidence type="ECO:0000313" key="6">
    <source>
        <dbReference type="EMBL" id="MBQ0930602.1"/>
    </source>
</evidence>
<dbReference type="GO" id="GO:0055085">
    <property type="term" value="P:transmembrane transport"/>
    <property type="evidence" value="ECO:0007669"/>
    <property type="project" value="InterPro"/>
</dbReference>
<organism evidence="6 7">
    <name type="scientific">Ideonella alba</name>
    <dbReference type="NCBI Taxonomy" id="2824118"/>
    <lineage>
        <taxon>Bacteria</taxon>
        <taxon>Pseudomonadati</taxon>
        <taxon>Pseudomonadota</taxon>
        <taxon>Betaproteobacteria</taxon>
        <taxon>Burkholderiales</taxon>
        <taxon>Sphaerotilaceae</taxon>
        <taxon>Ideonella</taxon>
    </lineage>
</organism>
<evidence type="ECO:0000256" key="1">
    <source>
        <dbReference type="ARBA" id="ARBA00004167"/>
    </source>
</evidence>
<dbReference type="Pfam" id="PF03544">
    <property type="entry name" value="TonB_C"/>
    <property type="match status" value="1"/>
</dbReference>
<protein>
    <submittedName>
        <fullName evidence="6">TonB family protein</fullName>
    </submittedName>
</protein>
<feature type="domain" description="TonB C-terminal" evidence="5">
    <location>
        <begin position="121"/>
        <end position="201"/>
    </location>
</feature>
<accession>A0A941BF20</accession>
<evidence type="ECO:0000256" key="2">
    <source>
        <dbReference type="ARBA" id="ARBA00022692"/>
    </source>
</evidence>
<keyword evidence="2" id="KW-0812">Transmembrane</keyword>
<evidence type="ECO:0000256" key="3">
    <source>
        <dbReference type="ARBA" id="ARBA00022989"/>
    </source>
</evidence>
<keyword evidence="7" id="KW-1185">Reference proteome</keyword>
<dbReference type="NCBIfam" id="TIGR01352">
    <property type="entry name" value="tonB_Cterm"/>
    <property type="match status" value="1"/>
</dbReference>
<comment type="caution">
    <text evidence="6">The sequence shown here is derived from an EMBL/GenBank/DDBJ whole genome shotgun (WGS) entry which is preliminary data.</text>
</comment>
<reference evidence="6 7" key="1">
    <citation type="submission" date="2021-04" db="EMBL/GenBank/DDBJ databases">
        <title>The genome sequence of Ideonella sp. 3Y2.</title>
        <authorList>
            <person name="Liu Y."/>
        </authorList>
    </citation>
    <scope>NUCLEOTIDE SEQUENCE [LARGE SCALE GENOMIC DNA]</scope>
    <source>
        <strain evidence="6 7">3Y2</strain>
    </source>
</reference>
<evidence type="ECO:0000256" key="4">
    <source>
        <dbReference type="ARBA" id="ARBA00023136"/>
    </source>
</evidence>
<comment type="subcellular location">
    <subcellularLocation>
        <location evidence="1">Membrane</location>
        <topology evidence="1">Single-pass membrane protein</topology>
    </subcellularLocation>
</comment>
<keyword evidence="3" id="KW-1133">Transmembrane helix</keyword>
<evidence type="ECO:0000313" key="7">
    <source>
        <dbReference type="Proteomes" id="UP000676246"/>
    </source>
</evidence>
<dbReference type="RefSeq" id="WP_210853479.1">
    <property type="nucleotide sequence ID" value="NZ_JAGQDD010000004.1"/>
</dbReference>